<evidence type="ECO:0000313" key="12">
    <source>
        <dbReference type="EMBL" id="PWI34513.1"/>
    </source>
</evidence>
<dbReference type="Gene3D" id="3.55.40.10">
    <property type="entry name" value="minor pseudopilin epsh domain"/>
    <property type="match status" value="1"/>
</dbReference>
<dbReference type="GO" id="GO:0015627">
    <property type="term" value="C:type II protein secretion system complex"/>
    <property type="evidence" value="ECO:0007669"/>
    <property type="project" value="InterPro"/>
</dbReference>
<comment type="similarity">
    <text evidence="9">Belongs to the GSP H family.</text>
</comment>
<dbReference type="InterPro" id="IPR012902">
    <property type="entry name" value="N_methyl_site"/>
</dbReference>
<dbReference type="GO" id="GO:0005886">
    <property type="term" value="C:plasma membrane"/>
    <property type="evidence" value="ECO:0007669"/>
    <property type="project" value="UniProtKB-SubCell"/>
</dbReference>
<keyword evidence="5" id="KW-0997">Cell inner membrane</keyword>
<comment type="caution">
    <text evidence="12">The sequence shown here is derived from an EMBL/GenBank/DDBJ whole genome shotgun (WGS) entry which is preliminary data.</text>
</comment>
<dbReference type="RefSeq" id="WP_109318849.1">
    <property type="nucleotide sequence ID" value="NZ_QFWT01000002.1"/>
</dbReference>
<dbReference type="Proteomes" id="UP000245362">
    <property type="component" value="Unassembled WGS sequence"/>
</dbReference>
<gene>
    <name evidence="12" type="ORF">DI392_05230</name>
</gene>
<accession>A0A2U3BCL4</accession>
<organism evidence="12 13">
    <name type="scientific">Vibrio albus</name>
    <dbReference type="NCBI Taxonomy" id="2200953"/>
    <lineage>
        <taxon>Bacteria</taxon>
        <taxon>Pseudomonadati</taxon>
        <taxon>Pseudomonadota</taxon>
        <taxon>Gammaproteobacteria</taxon>
        <taxon>Vibrionales</taxon>
        <taxon>Vibrionaceae</taxon>
        <taxon>Vibrio</taxon>
    </lineage>
</organism>
<evidence type="ECO:0000256" key="9">
    <source>
        <dbReference type="ARBA" id="ARBA00025772"/>
    </source>
</evidence>
<name>A0A2U3BCL4_9VIBR</name>
<comment type="subcellular location">
    <subcellularLocation>
        <location evidence="1">Cell inner membrane</location>
        <topology evidence="1">Single-pass membrane protein</topology>
    </subcellularLocation>
</comment>
<dbReference type="NCBIfam" id="TIGR02532">
    <property type="entry name" value="IV_pilin_GFxxxE"/>
    <property type="match status" value="1"/>
</dbReference>
<keyword evidence="6" id="KW-0812">Transmembrane</keyword>
<keyword evidence="8" id="KW-0472">Membrane</keyword>
<dbReference type="AlphaFoldDB" id="A0A2U3BCL4"/>
<proteinExistence type="inferred from homology"/>
<evidence type="ECO:0000256" key="8">
    <source>
        <dbReference type="ARBA" id="ARBA00023136"/>
    </source>
</evidence>
<evidence type="ECO:0000259" key="11">
    <source>
        <dbReference type="Pfam" id="PF12019"/>
    </source>
</evidence>
<dbReference type="GO" id="GO:0015628">
    <property type="term" value="P:protein secretion by the type II secretion system"/>
    <property type="evidence" value="ECO:0007669"/>
    <property type="project" value="InterPro"/>
</dbReference>
<evidence type="ECO:0000256" key="2">
    <source>
        <dbReference type="ARBA" id="ARBA00021549"/>
    </source>
</evidence>
<keyword evidence="4" id="KW-0488">Methylation</keyword>
<keyword evidence="3" id="KW-1003">Cell membrane</keyword>
<evidence type="ECO:0000256" key="3">
    <source>
        <dbReference type="ARBA" id="ARBA00022475"/>
    </source>
</evidence>
<protein>
    <recommendedName>
        <fullName evidence="2">Type II secretion system protein H</fullName>
    </recommendedName>
    <alternativeName>
        <fullName evidence="10">General secretion pathway protein H</fullName>
    </alternativeName>
</protein>
<feature type="domain" description="General secretion pathway GspH" evidence="11">
    <location>
        <begin position="41"/>
        <end position="157"/>
    </location>
</feature>
<keyword evidence="7" id="KW-1133">Transmembrane helix</keyword>
<dbReference type="InterPro" id="IPR016824">
    <property type="entry name" value="Tfp-pilus_assembly_FimT"/>
</dbReference>
<evidence type="ECO:0000256" key="4">
    <source>
        <dbReference type="ARBA" id="ARBA00022481"/>
    </source>
</evidence>
<keyword evidence="13" id="KW-1185">Reference proteome</keyword>
<evidence type="ECO:0000256" key="1">
    <source>
        <dbReference type="ARBA" id="ARBA00004377"/>
    </source>
</evidence>
<dbReference type="Pfam" id="PF12019">
    <property type="entry name" value="GspH"/>
    <property type="match status" value="1"/>
</dbReference>
<evidence type="ECO:0000256" key="5">
    <source>
        <dbReference type="ARBA" id="ARBA00022519"/>
    </source>
</evidence>
<dbReference type="SUPFAM" id="SSF54523">
    <property type="entry name" value="Pili subunits"/>
    <property type="match status" value="1"/>
</dbReference>
<dbReference type="InterPro" id="IPR022346">
    <property type="entry name" value="T2SS_GspH"/>
</dbReference>
<reference evidence="12 13" key="1">
    <citation type="submission" date="2018-05" db="EMBL/GenBank/DDBJ databases">
        <title>Vibrio limimaris sp. nov., isolated from marine sediment.</title>
        <authorList>
            <person name="Li C.-M."/>
        </authorList>
    </citation>
    <scope>NUCLEOTIDE SEQUENCE [LARGE SCALE GENOMIC DNA]</scope>
    <source>
        <strain evidence="12 13">E4404</strain>
    </source>
</reference>
<dbReference type="OrthoDB" id="5871678at2"/>
<evidence type="ECO:0000256" key="6">
    <source>
        <dbReference type="ARBA" id="ARBA00022692"/>
    </source>
</evidence>
<evidence type="ECO:0000256" key="10">
    <source>
        <dbReference type="ARBA" id="ARBA00030775"/>
    </source>
</evidence>
<sequence>MPRGFTFIEVLISLLVMSVLLATAAPAFERLYQSHQAKRLASEFQGFFVQARSETVMRNQNLWIHYAEQGDSLNGWVLALRGSESAVTYANAAHNAIMVSRGEGELLSVGWNKIELDRVNGKPAGAGNITFAVQGAPEKQLKMIFHNVTGRLRICGGHYGYDAC</sequence>
<dbReference type="PIRSF" id="PIRSF024622">
    <property type="entry name" value="Tfp_FimT"/>
    <property type="match status" value="1"/>
</dbReference>
<dbReference type="Pfam" id="PF07963">
    <property type="entry name" value="N_methyl"/>
    <property type="match status" value="1"/>
</dbReference>
<evidence type="ECO:0000256" key="7">
    <source>
        <dbReference type="ARBA" id="ARBA00022989"/>
    </source>
</evidence>
<evidence type="ECO:0000313" key="13">
    <source>
        <dbReference type="Proteomes" id="UP000245362"/>
    </source>
</evidence>
<dbReference type="InterPro" id="IPR045584">
    <property type="entry name" value="Pilin-like"/>
</dbReference>
<dbReference type="EMBL" id="QFWT01000002">
    <property type="protein sequence ID" value="PWI34513.1"/>
    <property type="molecule type" value="Genomic_DNA"/>
</dbReference>